<dbReference type="PRINTS" id="PR00081">
    <property type="entry name" value="GDHRDH"/>
</dbReference>
<dbReference type="SUPFAM" id="SSF51735">
    <property type="entry name" value="NAD(P)-binding Rossmann-fold domains"/>
    <property type="match status" value="1"/>
</dbReference>
<evidence type="ECO:0000256" key="3">
    <source>
        <dbReference type="ARBA" id="ARBA00023002"/>
    </source>
</evidence>
<proteinExistence type="inferred from homology"/>
<dbReference type="AlphaFoldDB" id="A0A1B6DDS8"/>
<dbReference type="GO" id="GO:0016616">
    <property type="term" value="F:oxidoreductase activity, acting on the CH-OH group of donors, NAD or NADP as acceptor"/>
    <property type="evidence" value="ECO:0007669"/>
    <property type="project" value="TreeGrafter"/>
</dbReference>
<dbReference type="InterPro" id="IPR036291">
    <property type="entry name" value="NAD(P)-bd_dom_sf"/>
</dbReference>
<keyword evidence="3" id="KW-0560">Oxidoreductase</keyword>
<comment type="pathway">
    <text evidence="1">Lipid metabolism; fatty acid biosynthesis.</text>
</comment>
<feature type="non-terminal residue" evidence="4">
    <location>
        <position position="1"/>
    </location>
</feature>
<dbReference type="PANTHER" id="PTHR42760">
    <property type="entry name" value="SHORT-CHAIN DEHYDROGENASES/REDUCTASES FAMILY MEMBER"/>
    <property type="match status" value="1"/>
</dbReference>
<reference evidence="4" key="1">
    <citation type="submission" date="2015-12" db="EMBL/GenBank/DDBJ databases">
        <title>De novo transcriptome assembly of four potential Pierce s Disease insect vectors from Arizona vineyards.</title>
        <authorList>
            <person name="Tassone E.E."/>
        </authorList>
    </citation>
    <scope>NUCLEOTIDE SEQUENCE</scope>
</reference>
<dbReference type="InterPro" id="IPR002347">
    <property type="entry name" value="SDR_fam"/>
</dbReference>
<dbReference type="EMBL" id="GEDC01013506">
    <property type="protein sequence ID" value="JAS23792.1"/>
    <property type="molecule type" value="Transcribed_RNA"/>
</dbReference>
<dbReference type="PANTHER" id="PTHR42760:SF83">
    <property type="entry name" value="(3R)-3-HYDROXYACYL-COA DEHYDROGENASE"/>
    <property type="match status" value="1"/>
</dbReference>
<dbReference type="FunFam" id="3.40.50.720:FF:000084">
    <property type="entry name" value="Short-chain dehydrogenase reductase"/>
    <property type="match status" value="1"/>
</dbReference>
<protein>
    <submittedName>
        <fullName evidence="4">Uncharacterized protein</fullName>
    </submittedName>
</protein>
<name>A0A1B6DDS8_9HEMI</name>
<dbReference type="GO" id="GO:0048038">
    <property type="term" value="F:quinone binding"/>
    <property type="evidence" value="ECO:0007669"/>
    <property type="project" value="TreeGrafter"/>
</dbReference>
<dbReference type="CDD" id="cd05233">
    <property type="entry name" value="SDR_c"/>
    <property type="match status" value="1"/>
</dbReference>
<dbReference type="PRINTS" id="PR00080">
    <property type="entry name" value="SDRFAMILY"/>
</dbReference>
<sequence>LALVTVSGGGEGIGRATCVALDKEGAKVIVADIDDTKAEETLKYLTGPGNCKVFLDVTKEDSVNEVFDLICNKYKQPPQVIVNCAGILFYSPTFLEESLQTMQLTFDVNFKGPYLVSKRGCKELIRLNLPGCIVNTCSIASRAYPSFGSYGSSKAALICLTQAIAKEMGRYGIRCNAVSPGAVDTEMFGSIPEDVRNGNTSACPLGRVGNPQEVADLILFLASTKSSYMNGSVVDIHGGL</sequence>
<dbReference type="GO" id="GO:0006633">
    <property type="term" value="P:fatty acid biosynthetic process"/>
    <property type="evidence" value="ECO:0007669"/>
    <property type="project" value="TreeGrafter"/>
</dbReference>
<organism evidence="4">
    <name type="scientific">Clastoptera arizonana</name>
    <name type="common">Arizona spittle bug</name>
    <dbReference type="NCBI Taxonomy" id="38151"/>
    <lineage>
        <taxon>Eukaryota</taxon>
        <taxon>Metazoa</taxon>
        <taxon>Ecdysozoa</taxon>
        <taxon>Arthropoda</taxon>
        <taxon>Hexapoda</taxon>
        <taxon>Insecta</taxon>
        <taxon>Pterygota</taxon>
        <taxon>Neoptera</taxon>
        <taxon>Paraneoptera</taxon>
        <taxon>Hemiptera</taxon>
        <taxon>Auchenorrhyncha</taxon>
        <taxon>Cercopoidea</taxon>
        <taxon>Clastopteridae</taxon>
        <taxon>Clastoptera</taxon>
    </lineage>
</organism>
<evidence type="ECO:0000313" key="4">
    <source>
        <dbReference type="EMBL" id="JAS23792.1"/>
    </source>
</evidence>
<dbReference type="Gene3D" id="3.40.50.720">
    <property type="entry name" value="NAD(P)-binding Rossmann-like Domain"/>
    <property type="match status" value="1"/>
</dbReference>
<accession>A0A1B6DDS8</accession>
<evidence type="ECO:0000256" key="1">
    <source>
        <dbReference type="ARBA" id="ARBA00005194"/>
    </source>
</evidence>
<gene>
    <name evidence="4" type="ORF">g.45014</name>
</gene>
<evidence type="ECO:0000256" key="2">
    <source>
        <dbReference type="ARBA" id="ARBA00006484"/>
    </source>
</evidence>
<dbReference type="Pfam" id="PF13561">
    <property type="entry name" value="adh_short_C2"/>
    <property type="match status" value="1"/>
</dbReference>
<comment type="similarity">
    <text evidence="2">Belongs to the short-chain dehydrogenases/reductases (SDR) family.</text>
</comment>